<protein>
    <submittedName>
        <fullName evidence="8">WD40 repeat-like protein</fullName>
    </submittedName>
</protein>
<evidence type="ECO:0000313" key="9">
    <source>
        <dbReference type="Proteomes" id="UP000246991"/>
    </source>
</evidence>
<evidence type="ECO:0000256" key="6">
    <source>
        <dbReference type="ARBA" id="ARBA00025767"/>
    </source>
</evidence>
<dbReference type="Pfam" id="PF00400">
    <property type="entry name" value="WD40"/>
    <property type="match status" value="1"/>
</dbReference>
<comment type="similarity">
    <text evidence="6">Belongs to the WD repeat UTP18 family.</text>
</comment>
<dbReference type="PANTHER" id="PTHR18359:SF0">
    <property type="entry name" value="U3 SMALL NUCLEOLAR RNA-ASSOCIATED PROTEIN 18 HOMOLOG"/>
    <property type="match status" value="1"/>
</dbReference>
<keyword evidence="4" id="KW-0677">Repeat</keyword>
<accession>A0A317T3F5</accession>
<evidence type="ECO:0000313" key="8">
    <source>
        <dbReference type="EMBL" id="PWW79946.1"/>
    </source>
</evidence>
<dbReference type="GO" id="GO:0006364">
    <property type="term" value="P:rRNA processing"/>
    <property type="evidence" value="ECO:0007669"/>
    <property type="project" value="UniProtKB-KW"/>
</dbReference>
<feature type="region of interest" description="Disordered" evidence="7">
    <location>
        <begin position="55"/>
        <end position="82"/>
    </location>
</feature>
<dbReference type="InterPro" id="IPR045161">
    <property type="entry name" value="Utp18"/>
</dbReference>
<keyword evidence="3" id="KW-0853">WD repeat</keyword>
<keyword evidence="5" id="KW-0539">Nucleus</keyword>
<comment type="subcellular location">
    <subcellularLocation>
        <location evidence="1">Nucleus</location>
        <location evidence="1">Nucleolus</location>
    </subcellularLocation>
</comment>
<dbReference type="SUPFAM" id="SSF50978">
    <property type="entry name" value="WD40 repeat-like"/>
    <property type="match status" value="1"/>
</dbReference>
<evidence type="ECO:0000256" key="4">
    <source>
        <dbReference type="ARBA" id="ARBA00022737"/>
    </source>
</evidence>
<keyword evidence="2" id="KW-0698">rRNA processing</keyword>
<keyword evidence="9" id="KW-1185">Reference proteome</keyword>
<feature type="region of interest" description="Disordered" evidence="7">
    <location>
        <begin position="201"/>
        <end position="230"/>
    </location>
</feature>
<feature type="compositionally biased region" description="Acidic residues" evidence="7">
    <location>
        <begin position="126"/>
        <end position="137"/>
    </location>
</feature>
<comment type="caution">
    <text evidence="8">The sequence shown here is derived from an EMBL/GenBank/DDBJ whole genome shotgun (WGS) entry which is preliminary data.</text>
</comment>
<dbReference type="Proteomes" id="UP000246991">
    <property type="component" value="Unassembled WGS sequence"/>
</dbReference>
<feature type="compositionally biased region" description="Acidic residues" evidence="7">
    <location>
        <begin position="208"/>
        <end position="223"/>
    </location>
</feature>
<dbReference type="PANTHER" id="PTHR18359">
    <property type="entry name" value="WD-REPEAT PROTEIN-RELATED"/>
    <property type="match status" value="1"/>
</dbReference>
<dbReference type="InterPro" id="IPR015943">
    <property type="entry name" value="WD40/YVTN_repeat-like_dom_sf"/>
</dbReference>
<dbReference type="EMBL" id="PYWC01000005">
    <property type="protein sequence ID" value="PWW79946.1"/>
    <property type="molecule type" value="Genomic_DNA"/>
</dbReference>
<name>A0A317T3F5_9PEZI</name>
<reference evidence="8 9" key="1">
    <citation type="submission" date="2018-03" db="EMBL/GenBank/DDBJ databases">
        <title>Genomes of Pezizomycetes fungi and the evolution of truffles.</title>
        <authorList>
            <person name="Murat C."/>
            <person name="Payen T."/>
            <person name="Noel B."/>
            <person name="Kuo A."/>
            <person name="Martin F.M."/>
        </authorList>
    </citation>
    <scope>NUCLEOTIDE SEQUENCE [LARGE SCALE GENOMIC DNA]</scope>
    <source>
        <strain evidence="8">091103-1</strain>
    </source>
</reference>
<gene>
    <name evidence="8" type="ORF">C7212DRAFT_163544</name>
</gene>
<dbReference type="OrthoDB" id="1935146at2759"/>
<proteinExistence type="inferred from homology"/>
<dbReference type="GO" id="GO:0032040">
    <property type="term" value="C:small-subunit processome"/>
    <property type="evidence" value="ECO:0007669"/>
    <property type="project" value="TreeGrafter"/>
</dbReference>
<dbReference type="GO" id="GO:0034388">
    <property type="term" value="C:Pwp2p-containing subcomplex of 90S preribosome"/>
    <property type="evidence" value="ECO:0007669"/>
    <property type="project" value="TreeGrafter"/>
</dbReference>
<dbReference type="AlphaFoldDB" id="A0A317T3F5"/>
<dbReference type="InterPro" id="IPR036322">
    <property type="entry name" value="WD40_repeat_dom_sf"/>
</dbReference>
<organism evidence="8 9">
    <name type="scientific">Tuber magnatum</name>
    <name type="common">white Piedmont truffle</name>
    <dbReference type="NCBI Taxonomy" id="42249"/>
    <lineage>
        <taxon>Eukaryota</taxon>
        <taxon>Fungi</taxon>
        <taxon>Dikarya</taxon>
        <taxon>Ascomycota</taxon>
        <taxon>Pezizomycotina</taxon>
        <taxon>Pezizomycetes</taxon>
        <taxon>Pezizales</taxon>
        <taxon>Tuberaceae</taxon>
        <taxon>Tuber</taxon>
    </lineage>
</organism>
<evidence type="ECO:0000256" key="2">
    <source>
        <dbReference type="ARBA" id="ARBA00022552"/>
    </source>
</evidence>
<evidence type="ECO:0000256" key="1">
    <source>
        <dbReference type="ARBA" id="ARBA00004604"/>
    </source>
</evidence>
<feature type="region of interest" description="Disordered" evidence="7">
    <location>
        <begin position="115"/>
        <end position="137"/>
    </location>
</feature>
<feature type="region of interest" description="Disordered" evidence="7">
    <location>
        <begin position="1"/>
        <end position="35"/>
    </location>
</feature>
<evidence type="ECO:0000256" key="7">
    <source>
        <dbReference type="SAM" id="MobiDB-lite"/>
    </source>
</evidence>
<feature type="compositionally biased region" description="Gly residues" evidence="7">
    <location>
        <begin position="116"/>
        <end position="125"/>
    </location>
</feature>
<dbReference type="SMART" id="SM00320">
    <property type="entry name" value="WD40"/>
    <property type="match status" value="6"/>
</dbReference>
<evidence type="ECO:0000256" key="5">
    <source>
        <dbReference type="ARBA" id="ARBA00023242"/>
    </source>
</evidence>
<sequence>MGKKSRPKAGPSKSTSLVLAEPTPSEKTYNRVPIQEKDAEEEFLEKLIFGDAEGFEDGLNEVGGGSPDDNDEGGIALVGDGDEDAGADLQALQDDELFFIDEGPSGAAAIAAGDIQGAGHGSLGEGEGEEQDPPAWQDSDDEMLTVSLANRGLLRKLRDTETEDLISGKEYSARLRRQFERIYPVPEWAISDPDRKRVGLDGAGVGSSDEDMGGVGAEEEGGDQEAVRSAPSLEEILRSTTNWTRKVPGRLRPEKLTVVRLADGNRIGGSLSMISTLHFHPHHPLLLSSGPDSTLRLHHINGTTNPPATSLHLRNTPISTAHFHPSGTSIIAAGRRKYFHIWNLSTGTIQKVTRIYGHAEVQRSMETFRISPDGKFMALAASRGFVNVLNATTYQWVCAAKIEGRVADVSWWGDSRGLTIGNKSGGVWEFDVLSEKVVARWKDEGGHATTVLKNGGAQWVAIGSQSGIVNIYDRARSFGGGGNALVGGTKENPKPVRVLEQLVTAISVIEFSPDCQVLAMASKGKRDALRMVHLPSCAVYQNWPTSGTPLGRVTAISWAGKETGIVAIGNEAGKVRLFEIQS</sequence>
<evidence type="ECO:0000256" key="3">
    <source>
        <dbReference type="ARBA" id="ARBA00022574"/>
    </source>
</evidence>
<dbReference type="Gene3D" id="2.130.10.10">
    <property type="entry name" value="YVTN repeat-like/Quinoprotein amine dehydrogenase"/>
    <property type="match status" value="1"/>
</dbReference>
<dbReference type="InterPro" id="IPR001680">
    <property type="entry name" value="WD40_rpt"/>
</dbReference>
<dbReference type="STRING" id="42249.A0A317T3F5"/>